<organism evidence="1 2">
    <name type="scientific">Mugilogobius chulae</name>
    <name type="common">yellowstripe goby</name>
    <dbReference type="NCBI Taxonomy" id="88201"/>
    <lineage>
        <taxon>Eukaryota</taxon>
        <taxon>Metazoa</taxon>
        <taxon>Chordata</taxon>
        <taxon>Craniata</taxon>
        <taxon>Vertebrata</taxon>
        <taxon>Euteleostomi</taxon>
        <taxon>Actinopterygii</taxon>
        <taxon>Neopterygii</taxon>
        <taxon>Teleostei</taxon>
        <taxon>Neoteleostei</taxon>
        <taxon>Acanthomorphata</taxon>
        <taxon>Gobiaria</taxon>
        <taxon>Gobiiformes</taxon>
        <taxon>Gobioidei</taxon>
        <taxon>Gobiidae</taxon>
        <taxon>Gobionellinae</taxon>
        <taxon>Mugilogobius</taxon>
    </lineage>
</organism>
<proteinExistence type="predicted"/>
<dbReference type="Proteomes" id="UP001460270">
    <property type="component" value="Unassembled WGS sequence"/>
</dbReference>
<sequence>MFRQNQLRHYSLLHGYKMMHLKCIQTGHVVTQETIRKLLQTWDPHGVQLHRRNHLSGCTEVQSGCLLLCRRLLPRASFCYTQAGGYYPGLPFATPRPEATTRAAFCYTQAGGYYPGLPFATPRPAFCYTQAGGYYPGLPFATPRPEATTQGCLLLHPGRRLLPRAAFCYTQACLLLHPGRRLLPRAAFCYTQAGGYDPGLPLLHPGRRLLPRAAFCYTQAGGYYPGVCNIKVIYCLFKEYKVQH</sequence>
<dbReference type="EMBL" id="JBBPFD010000009">
    <property type="protein sequence ID" value="KAK7912970.1"/>
    <property type="molecule type" value="Genomic_DNA"/>
</dbReference>
<accession>A0AAW0P2Y8</accession>
<keyword evidence="2" id="KW-1185">Reference proteome</keyword>
<comment type="caution">
    <text evidence="1">The sequence shown here is derived from an EMBL/GenBank/DDBJ whole genome shotgun (WGS) entry which is preliminary data.</text>
</comment>
<reference evidence="2" key="1">
    <citation type="submission" date="2024-04" db="EMBL/GenBank/DDBJ databases">
        <title>Salinicola lusitanus LLJ914,a marine bacterium isolated from the Okinawa Trough.</title>
        <authorList>
            <person name="Li J."/>
        </authorList>
    </citation>
    <scope>NUCLEOTIDE SEQUENCE [LARGE SCALE GENOMIC DNA]</scope>
</reference>
<evidence type="ECO:0000313" key="2">
    <source>
        <dbReference type="Proteomes" id="UP001460270"/>
    </source>
</evidence>
<name>A0AAW0P2Y8_9GOBI</name>
<dbReference type="AlphaFoldDB" id="A0AAW0P2Y8"/>
<gene>
    <name evidence="1" type="ORF">WMY93_013181</name>
</gene>
<evidence type="ECO:0000313" key="1">
    <source>
        <dbReference type="EMBL" id="KAK7912970.1"/>
    </source>
</evidence>
<protein>
    <submittedName>
        <fullName evidence="1">Uncharacterized protein</fullName>
    </submittedName>
</protein>